<keyword evidence="3" id="KW-0540">Nuclease</keyword>
<dbReference type="CDD" id="cd10448">
    <property type="entry name" value="GIY-YIG_unchar_3"/>
    <property type="match status" value="1"/>
</dbReference>
<dbReference type="InterPro" id="IPR000305">
    <property type="entry name" value="GIY-YIG_endonuc"/>
</dbReference>
<dbReference type="Gene3D" id="3.40.1440.10">
    <property type="entry name" value="GIY-YIG endonuclease"/>
    <property type="match status" value="1"/>
</dbReference>
<dbReference type="PANTHER" id="PTHR34477:SF5">
    <property type="entry name" value="BSL5627 PROTEIN"/>
    <property type="match status" value="1"/>
</dbReference>
<organism evidence="3">
    <name type="scientific">uncultured Sphingopyxis sp</name>
    <dbReference type="NCBI Taxonomy" id="310581"/>
    <lineage>
        <taxon>Bacteria</taxon>
        <taxon>Pseudomonadati</taxon>
        <taxon>Pseudomonadota</taxon>
        <taxon>Alphaproteobacteria</taxon>
        <taxon>Sphingomonadales</taxon>
        <taxon>Sphingomonadaceae</taxon>
        <taxon>Sphingopyxis</taxon>
        <taxon>environmental samples</taxon>
    </lineage>
</organism>
<comment type="similarity">
    <text evidence="1">Belongs to the UPF0213 family.</text>
</comment>
<dbReference type="GO" id="GO:0004519">
    <property type="term" value="F:endonuclease activity"/>
    <property type="evidence" value="ECO:0007669"/>
    <property type="project" value="UniProtKB-KW"/>
</dbReference>
<name>A0A1Y5PTX8_9SPHN</name>
<evidence type="ECO:0000313" key="3">
    <source>
        <dbReference type="EMBL" id="SBV33473.1"/>
    </source>
</evidence>
<dbReference type="AlphaFoldDB" id="A0A1Y5PTX8"/>
<feature type="domain" description="GIY-YIG" evidence="2">
    <location>
        <begin position="3"/>
        <end position="80"/>
    </location>
</feature>
<evidence type="ECO:0000259" key="2">
    <source>
        <dbReference type="PROSITE" id="PS50164"/>
    </source>
</evidence>
<dbReference type="KEGG" id="sphu:SPPYR_2353"/>
<dbReference type="InterPro" id="IPR035901">
    <property type="entry name" value="GIY-YIG_endonuc_sf"/>
</dbReference>
<keyword evidence="3" id="KW-0378">Hydrolase</keyword>
<gene>
    <name evidence="3" type="ORF">SPPYR_2353</name>
</gene>
<keyword evidence="3" id="KW-0255">Endonuclease</keyword>
<reference evidence="3" key="1">
    <citation type="submission" date="2016-03" db="EMBL/GenBank/DDBJ databases">
        <authorList>
            <person name="Ploux O."/>
        </authorList>
    </citation>
    <scope>NUCLEOTIDE SEQUENCE</scope>
    <source>
        <strain evidence="3">UC10</strain>
    </source>
</reference>
<dbReference type="Pfam" id="PF01541">
    <property type="entry name" value="GIY-YIG"/>
    <property type="match status" value="1"/>
</dbReference>
<dbReference type="EMBL" id="LT598653">
    <property type="protein sequence ID" value="SBV33473.1"/>
    <property type="molecule type" value="Genomic_DNA"/>
</dbReference>
<sequence>MERYPCVYILARSSHGTLYTGVTSNLVQRIHQHREGTFDGYTKDYGIKRLVWFERHETMDTAILREKRIKRWLRAWKYELIIAMNPTWRDLAEDFGFEPLPLARRKAGPGSSPG</sequence>
<accession>A0A1Y5PTX8</accession>
<dbReference type="PROSITE" id="PS50164">
    <property type="entry name" value="GIY_YIG"/>
    <property type="match status" value="1"/>
</dbReference>
<dbReference type="RefSeq" id="WP_295319455.1">
    <property type="nucleotide sequence ID" value="NZ_LT598653.1"/>
</dbReference>
<dbReference type="InterPro" id="IPR050190">
    <property type="entry name" value="UPF0213_domain"/>
</dbReference>
<dbReference type="SUPFAM" id="SSF82771">
    <property type="entry name" value="GIY-YIG endonuclease"/>
    <property type="match status" value="1"/>
</dbReference>
<protein>
    <submittedName>
        <fullName evidence="3">Putative endonuclease</fullName>
    </submittedName>
</protein>
<dbReference type="PANTHER" id="PTHR34477">
    <property type="entry name" value="UPF0213 PROTEIN YHBQ"/>
    <property type="match status" value="1"/>
</dbReference>
<evidence type="ECO:0000256" key="1">
    <source>
        <dbReference type="ARBA" id="ARBA00007435"/>
    </source>
</evidence>
<proteinExistence type="inferred from homology"/>